<name>A0A1I4DTF0_9HYPH</name>
<sequence>MAGLILSPDDRGHFLALMRRQLNSAVHRRLNVLLLLDDGWTPARIAAALYLDESSVAEHRTLYSERGRAGVESLAYPGRVSRLSAAQRAALSEWI</sequence>
<dbReference type="AlphaFoldDB" id="A0A1I4DTF0"/>
<protein>
    <submittedName>
        <fullName evidence="1">Winged helix-turn helix</fullName>
    </submittedName>
</protein>
<evidence type="ECO:0000313" key="2">
    <source>
        <dbReference type="Proteomes" id="UP000198804"/>
    </source>
</evidence>
<dbReference type="RefSeq" id="WP_131803781.1">
    <property type="nucleotide sequence ID" value="NZ_FOSV01000006.1"/>
</dbReference>
<proteinExistence type="predicted"/>
<organism evidence="1 2">
    <name type="scientific">Methylorubrum salsuginis</name>
    <dbReference type="NCBI Taxonomy" id="414703"/>
    <lineage>
        <taxon>Bacteria</taxon>
        <taxon>Pseudomonadati</taxon>
        <taxon>Pseudomonadota</taxon>
        <taxon>Alphaproteobacteria</taxon>
        <taxon>Hyphomicrobiales</taxon>
        <taxon>Methylobacteriaceae</taxon>
        <taxon>Methylorubrum</taxon>
    </lineage>
</organism>
<dbReference type="Pfam" id="PF13551">
    <property type="entry name" value="HTH_29"/>
    <property type="match status" value="1"/>
</dbReference>
<keyword evidence="2" id="KW-1185">Reference proteome</keyword>
<dbReference type="SUPFAM" id="SSF46689">
    <property type="entry name" value="Homeodomain-like"/>
    <property type="match status" value="1"/>
</dbReference>
<dbReference type="EMBL" id="FOSV01000006">
    <property type="protein sequence ID" value="SFK96968.1"/>
    <property type="molecule type" value="Genomic_DNA"/>
</dbReference>
<dbReference type="InterPro" id="IPR009057">
    <property type="entry name" value="Homeodomain-like_sf"/>
</dbReference>
<gene>
    <name evidence="1" type="ORF">SAMN04488125_106215</name>
</gene>
<reference evidence="2" key="1">
    <citation type="submission" date="2016-10" db="EMBL/GenBank/DDBJ databases">
        <authorList>
            <person name="Varghese N."/>
            <person name="Submissions S."/>
        </authorList>
    </citation>
    <scope>NUCLEOTIDE SEQUENCE [LARGE SCALE GENOMIC DNA]</scope>
    <source>
        <strain evidence="2">CGMCC 1.6474</strain>
    </source>
</reference>
<feature type="non-terminal residue" evidence="1">
    <location>
        <position position="95"/>
    </location>
</feature>
<accession>A0A1I4DTF0</accession>
<evidence type="ECO:0000313" key="1">
    <source>
        <dbReference type="EMBL" id="SFK96968.1"/>
    </source>
</evidence>
<dbReference type="Proteomes" id="UP000198804">
    <property type="component" value="Unassembled WGS sequence"/>
</dbReference>
<dbReference type="OrthoDB" id="565387at2"/>